<protein>
    <submittedName>
        <fullName evidence="1">Uncharacterized protein</fullName>
    </submittedName>
</protein>
<dbReference type="AlphaFoldDB" id="A0A1H2R8L8"/>
<sequence length="224" mass="26396">MIDEKYPLIEALKKYKANFNKSQFISLPTNTNFGNLNIIWMQIVVRTESCNSEIINIYDDFYNSKKELVLNGTVDVSLEIGYKEIMKIEQLFYWLRKTSDELISLIFILSYFKENTRYPLKIKVSSIGEFLNKEKCFDGGFDKFKSILLTLNEISNGYKHSFINSQLNSYSGSVHPVVFAYLMKYNDSKNSAEFRSIDLKVFLKEYDDFLKFTKKYIELMYVNE</sequence>
<dbReference type="Proteomes" id="UP000198569">
    <property type="component" value="Unassembled WGS sequence"/>
</dbReference>
<evidence type="ECO:0000313" key="1">
    <source>
        <dbReference type="EMBL" id="SDW15826.1"/>
    </source>
</evidence>
<name>A0A1H2R8L8_9FLAO</name>
<accession>A0A1H2R8L8</accession>
<dbReference type="OrthoDB" id="1329153at2"/>
<proteinExistence type="predicted"/>
<gene>
    <name evidence="1" type="ORF">SAMN05444338_101364</name>
</gene>
<dbReference type="RefSeq" id="WP_091428891.1">
    <property type="nucleotide sequence ID" value="NZ_FNMV01000001.1"/>
</dbReference>
<organism evidence="1 2">
    <name type="scientific">Flavobacterium degerlachei</name>
    <dbReference type="NCBI Taxonomy" id="229203"/>
    <lineage>
        <taxon>Bacteria</taxon>
        <taxon>Pseudomonadati</taxon>
        <taxon>Bacteroidota</taxon>
        <taxon>Flavobacteriia</taxon>
        <taxon>Flavobacteriales</taxon>
        <taxon>Flavobacteriaceae</taxon>
        <taxon>Flavobacterium</taxon>
    </lineage>
</organism>
<dbReference type="EMBL" id="FNMV01000001">
    <property type="protein sequence ID" value="SDW15826.1"/>
    <property type="molecule type" value="Genomic_DNA"/>
</dbReference>
<keyword evidence="2" id="KW-1185">Reference proteome</keyword>
<evidence type="ECO:0000313" key="2">
    <source>
        <dbReference type="Proteomes" id="UP000198569"/>
    </source>
</evidence>
<reference evidence="2" key="1">
    <citation type="submission" date="2016-10" db="EMBL/GenBank/DDBJ databases">
        <authorList>
            <person name="Varghese N."/>
            <person name="Submissions S."/>
        </authorList>
    </citation>
    <scope>NUCLEOTIDE SEQUENCE [LARGE SCALE GENOMIC DNA]</scope>
    <source>
        <strain evidence="2">DSM 15718</strain>
    </source>
</reference>